<gene>
    <name evidence="1" type="ORF">Scep_012582</name>
</gene>
<reference evidence="1 2" key="1">
    <citation type="submission" date="2024-01" db="EMBL/GenBank/DDBJ databases">
        <title>Genome assemblies of Stephania.</title>
        <authorList>
            <person name="Yang L."/>
        </authorList>
    </citation>
    <scope>NUCLEOTIDE SEQUENCE [LARGE SCALE GENOMIC DNA]</scope>
    <source>
        <strain evidence="1">JXDWG</strain>
        <tissue evidence="1">Leaf</tissue>
    </source>
</reference>
<organism evidence="1 2">
    <name type="scientific">Stephania cephalantha</name>
    <dbReference type="NCBI Taxonomy" id="152367"/>
    <lineage>
        <taxon>Eukaryota</taxon>
        <taxon>Viridiplantae</taxon>
        <taxon>Streptophyta</taxon>
        <taxon>Embryophyta</taxon>
        <taxon>Tracheophyta</taxon>
        <taxon>Spermatophyta</taxon>
        <taxon>Magnoliopsida</taxon>
        <taxon>Ranunculales</taxon>
        <taxon>Menispermaceae</taxon>
        <taxon>Menispermoideae</taxon>
        <taxon>Cissampelideae</taxon>
        <taxon>Stephania</taxon>
    </lineage>
</organism>
<proteinExistence type="predicted"/>
<sequence>MRRLTTTSESSATVNYFFYRYTTKSSCKCNINLGHLPWSMSLCKNINMSNVVVEVPTLLIMGRKDYTLKFPGMEEYLNETKAEDYVPNLETVFLDEGTHFEQGQFPDQVNRLLIPFFNKCQTT</sequence>
<dbReference type="Proteomes" id="UP001419268">
    <property type="component" value="Unassembled WGS sequence"/>
</dbReference>
<accession>A0AAP0JFM7</accession>
<protein>
    <recommendedName>
        <fullName evidence="3">Epoxide hydrolase</fullName>
    </recommendedName>
</protein>
<evidence type="ECO:0008006" key="3">
    <source>
        <dbReference type="Google" id="ProtNLM"/>
    </source>
</evidence>
<dbReference type="PANTHER" id="PTHR43329">
    <property type="entry name" value="EPOXIDE HYDROLASE"/>
    <property type="match status" value="1"/>
</dbReference>
<name>A0AAP0JFM7_9MAGN</name>
<keyword evidence="2" id="KW-1185">Reference proteome</keyword>
<dbReference type="EMBL" id="JBBNAG010000005">
    <property type="protein sequence ID" value="KAK9133054.1"/>
    <property type="molecule type" value="Genomic_DNA"/>
</dbReference>
<dbReference type="SUPFAM" id="SSF53474">
    <property type="entry name" value="alpha/beta-Hydrolases"/>
    <property type="match status" value="1"/>
</dbReference>
<evidence type="ECO:0000313" key="2">
    <source>
        <dbReference type="Proteomes" id="UP001419268"/>
    </source>
</evidence>
<dbReference type="AlphaFoldDB" id="A0AAP0JFM7"/>
<dbReference type="Gene3D" id="3.40.50.1820">
    <property type="entry name" value="alpha/beta hydrolase"/>
    <property type="match status" value="1"/>
</dbReference>
<evidence type="ECO:0000313" key="1">
    <source>
        <dbReference type="EMBL" id="KAK9133054.1"/>
    </source>
</evidence>
<dbReference type="InterPro" id="IPR029058">
    <property type="entry name" value="AB_hydrolase_fold"/>
</dbReference>
<comment type="caution">
    <text evidence="1">The sequence shown here is derived from an EMBL/GenBank/DDBJ whole genome shotgun (WGS) entry which is preliminary data.</text>
</comment>